<dbReference type="GO" id="GO:0006515">
    <property type="term" value="P:protein quality control for misfolded or incompletely synthesized proteins"/>
    <property type="evidence" value="ECO:0007669"/>
    <property type="project" value="UniProtKB-UniRule"/>
</dbReference>
<feature type="binding site" evidence="7">
    <location>
        <position position="71"/>
    </location>
    <ligand>
        <name>tRNA</name>
        <dbReference type="ChEBI" id="CHEBI:17843"/>
    </ligand>
</feature>
<dbReference type="PROSITE" id="PS01195">
    <property type="entry name" value="PEPT_TRNA_HYDROL_1"/>
    <property type="match status" value="1"/>
</dbReference>
<evidence type="ECO:0000256" key="2">
    <source>
        <dbReference type="ARBA" id="ARBA00022555"/>
    </source>
</evidence>
<dbReference type="PANTHER" id="PTHR17224:SF1">
    <property type="entry name" value="PEPTIDYL-TRNA HYDROLASE"/>
    <property type="match status" value="1"/>
</dbReference>
<dbReference type="EMBL" id="LRRQ01000137">
    <property type="protein sequence ID" value="OAM88354.1"/>
    <property type="molecule type" value="Genomic_DNA"/>
</dbReference>
<feature type="active site" description="Proton acceptor" evidence="7">
    <location>
        <position position="21"/>
    </location>
</feature>
<comment type="subcellular location">
    <subcellularLocation>
        <location evidence="7">Cytoplasm</location>
    </subcellularLocation>
</comment>
<dbReference type="RefSeq" id="WP_068771956.1">
    <property type="nucleotide sequence ID" value="NZ_CP109796.1"/>
</dbReference>
<evidence type="ECO:0000256" key="8">
    <source>
        <dbReference type="RuleBase" id="RU000673"/>
    </source>
</evidence>
<feature type="binding site" evidence="7">
    <location>
        <position position="117"/>
    </location>
    <ligand>
        <name>tRNA</name>
        <dbReference type="ChEBI" id="CHEBI:17843"/>
    </ligand>
</feature>
<evidence type="ECO:0000256" key="9">
    <source>
        <dbReference type="RuleBase" id="RU004320"/>
    </source>
</evidence>
<organism evidence="10 11">
    <name type="scientific">Termitidicoccus mucosus</name>
    <dbReference type="NCBI Taxonomy" id="1184151"/>
    <lineage>
        <taxon>Bacteria</taxon>
        <taxon>Pseudomonadati</taxon>
        <taxon>Verrucomicrobiota</taxon>
        <taxon>Opitutia</taxon>
        <taxon>Opitutales</taxon>
        <taxon>Opitutaceae</taxon>
        <taxon>Termitidicoccus</taxon>
    </lineage>
</organism>
<comment type="subunit">
    <text evidence="7">Monomer.</text>
</comment>
<dbReference type="InterPro" id="IPR001328">
    <property type="entry name" value="Pept_tRNA_hydro"/>
</dbReference>
<dbReference type="InterPro" id="IPR018171">
    <property type="entry name" value="Pept_tRNA_hydro_CS"/>
</dbReference>
<comment type="caution">
    <text evidence="10">The sequence shown here is derived from an EMBL/GenBank/DDBJ whole genome shotgun (WGS) entry which is preliminary data.</text>
</comment>
<evidence type="ECO:0000313" key="10">
    <source>
        <dbReference type="EMBL" id="OAM88354.1"/>
    </source>
</evidence>
<reference evidence="10 11" key="1">
    <citation type="submission" date="2016-01" db="EMBL/GenBank/DDBJ databases">
        <title>High potential of lignocellulose degradation of a new Verrucomicrobia species.</title>
        <authorList>
            <person name="Wang Y."/>
            <person name="Shi Y."/>
            <person name="Qiu Z."/>
            <person name="Liu S."/>
            <person name="Yang H."/>
        </authorList>
    </citation>
    <scope>NUCLEOTIDE SEQUENCE [LARGE SCALE GENOMIC DNA]</scope>
    <source>
        <strain evidence="10 11">TSB47</strain>
    </source>
</reference>
<dbReference type="InterPro" id="IPR036416">
    <property type="entry name" value="Pept_tRNA_hydro_sf"/>
</dbReference>
<proteinExistence type="inferred from homology"/>
<dbReference type="Proteomes" id="UP000078486">
    <property type="component" value="Unassembled WGS sequence"/>
</dbReference>
<keyword evidence="3 7" id="KW-0378">Hydrolase</keyword>
<dbReference type="GO" id="GO:0000049">
    <property type="term" value="F:tRNA binding"/>
    <property type="evidence" value="ECO:0007669"/>
    <property type="project" value="UniProtKB-UniRule"/>
</dbReference>
<dbReference type="CDD" id="cd00462">
    <property type="entry name" value="PTH"/>
    <property type="match status" value="1"/>
</dbReference>
<feature type="site" description="Discriminates between blocked and unblocked aminoacyl-tRNA" evidence="7">
    <location>
        <position position="11"/>
    </location>
</feature>
<comment type="function">
    <text evidence="7">Catalyzes the release of premature peptidyl moieties from peptidyl-tRNA molecules trapped in stalled 50S ribosomal subunits, and thus maintains levels of free tRNAs and 50S ribosomes.</text>
</comment>
<evidence type="ECO:0000313" key="11">
    <source>
        <dbReference type="Proteomes" id="UP000078486"/>
    </source>
</evidence>
<evidence type="ECO:0000256" key="5">
    <source>
        <dbReference type="ARBA" id="ARBA00038063"/>
    </source>
</evidence>
<dbReference type="EC" id="3.1.1.29" evidence="1 7"/>
<keyword evidence="4 7" id="KW-0694">RNA-binding</keyword>
<dbReference type="NCBIfam" id="TIGR00447">
    <property type="entry name" value="pth"/>
    <property type="match status" value="1"/>
</dbReference>
<evidence type="ECO:0000256" key="4">
    <source>
        <dbReference type="ARBA" id="ARBA00022884"/>
    </source>
</evidence>
<dbReference type="GO" id="GO:0072344">
    <property type="term" value="P:rescue of stalled ribosome"/>
    <property type="evidence" value="ECO:0007669"/>
    <property type="project" value="UniProtKB-UniRule"/>
</dbReference>
<feature type="site" description="Stabilizes the basic form of H active site to accept a proton" evidence="7">
    <location>
        <position position="96"/>
    </location>
</feature>
<dbReference type="FunFam" id="3.40.50.1470:FF:000001">
    <property type="entry name" value="Peptidyl-tRNA hydrolase"/>
    <property type="match status" value="1"/>
</dbReference>
<dbReference type="Gene3D" id="3.40.50.1470">
    <property type="entry name" value="Peptidyl-tRNA hydrolase"/>
    <property type="match status" value="1"/>
</dbReference>
<gene>
    <name evidence="7" type="primary">pth</name>
    <name evidence="10" type="ORF">AW736_19505</name>
</gene>
<protein>
    <recommendedName>
        <fullName evidence="6 7">Peptidyl-tRNA hydrolase</fullName>
        <shortName evidence="7">Pth</shortName>
        <ecNumber evidence="1 7">3.1.1.29</ecNumber>
    </recommendedName>
</protein>
<accession>A0A178IEB0</accession>
<evidence type="ECO:0000256" key="6">
    <source>
        <dbReference type="ARBA" id="ARBA00050038"/>
    </source>
</evidence>
<dbReference type="AlphaFoldDB" id="A0A178IEB0"/>
<feature type="binding site" evidence="7">
    <location>
        <position position="69"/>
    </location>
    <ligand>
        <name>tRNA</name>
        <dbReference type="ChEBI" id="CHEBI:17843"/>
    </ligand>
</feature>
<comment type="catalytic activity">
    <reaction evidence="7 8">
        <text>an N-acyl-L-alpha-aminoacyl-tRNA + H2O = an N-acyl-L-amino acid + a tRNA + H(+)</text>
        <dbReference type="Rhea" id="RHEA:54448"/>
        <dbReference type="Rhea" id="RHEA-COMP:10123"/>
        <dbReference type="Rhea" id="RHEA-COMP:13883"/>
        <dbReference type="ChEBI" id="CHEBI:15377"/>
        <dbReference type="ChEBI" id="CHEBI:15378"/>
        <dbReference type="ChEBI" id="CHEBI:59874"/>
        <dbReference type="ChEBI" id="CHEBI:78442"/>
        <dbReference type="ChEBI" id="CHEBI:138191"/>
        <dbReference type="EC" id="3.1.1.29"/>
    </reaction>
</comment>
<dbReference type="OrthoDB" id="9800507at2"/>
<dbReference type="GO" id="GO:0004045">
    <property type="term" value="F:peptidyl-tRNA hydrolase activity"/>
    <property type="evidence" value="ECO:0007669"/>
    <property type="project" value="UniProtKB-UniRule"/>
</dbReference>
<dbReference type="Pfam" id="PF01195">
    <property type="entry name" value="Pept_tRNA_hydro"/>
    <property type="match status" value="1"/>
</dbReference>
<dbReference type="SUPFAM" id="SSF53178">
    <property type="entry name" value="Peptidyl-tRNA hydrolase-like"/>
    <property type="match status" value="1"/>
</dbReference>
<evidence type="ECO:0000256" key="7">
    <source>
        <dbReference type="HAMAP-Rule" id="MF_00083"/>
    </source>
</evidence>
<dbReference type="GO" id="GO:0005737">
    <property type="term" value="C:cytoplasm"/>
    <property type="evidence" value="ECO:0007669"/>
    <property type="project" value="UniProtKB-SubCell"/>
</dbReference>
<feature type="binding site" evidence="7">
    <location>
        <position position="16"/>
    </location>
    <ligand>
        <name>tRNA</name>
        <dbReference type="ChEBI" id="CHEBI:17843"/>
    </ligand>
</feature>
<dbReference type="PANTHER" id="PTHR17224">
    <property type="entry name" value="PEPTIDYL-TRNA HYDROLASE"/>
    <property type="match status" value="1"/>
</dbReference>
<comment type="similarity">
    <text evidence="5 7 9">Belongs to the PTH family.</text>
</comment>
<keyword evidence="2 7" id="KW-0820">tRNA-binding</keyword>
<sequence length="197" mass="21468">MSITLVAGLGNPGREYRDTRHNLGYVVVDALAREHGLAWKTQAAFQSETARWESASGPNPVLLAKPLTYMNDSGRALQSLASFHKLPVASIIVLYDDLNIDLGLVKVSLTGSAGGHNGIASILRHLGNGFIRYRLGIGPKHPAPMDLKDFVLGKFTTDQQIIVAQTLTHYLNGLRLLLEHGADRAMNTLNRRDTSTT</sequence>
<dbReference type="STRING" id="1184151.AW736_19505"/>
<keyword evidence="7" id="KW-0963">Cytoplasm</keyword>
<dbReference type="HAMAP" id="MF_00083">
    <property type="entry name" value="Pept_tRNA_hydro_bact"/>
    <property type="match status" value="1"/>
</dbReference>
<evidence type="ECO:0000256" key="3">
    <source>
        <dbReference type="ARBA" id="ARBA00022801"/>
    </source>
</evidence>
<comment type="function">
    <text evidence="7">Hydrolyzes ribosome-free peptidyl-tRNAs (with 1 or more amino acids incorporated), which drop off the ribosome during protein synthesis, or as a result of ribosome stalling.</text>
</comment>
<keyword evidence="11" id="KW-1185">Reference proteome</keyword>
<evidence type="ECO:0000256" key="1">
    <source>
        <dbReference type="ARBA" id="ARBA00013260"/>
    </source>
</evidence>
<name>A0A178IEB0_9BACT</name>